<dbReference type="AlphaFoldDB" id="A0A4R6V9X4"/>
<dbReference type="CDD" id="cd04301">
    <property type="entry name" value="NAT_SF"/>
    <property type="match status" value="1"/>
</dbReference>
<dbReference type="EMBL" id="SNYN01000004">
    <property type="protein sequence ID" value="TDQ53326.1"/>
    <property type="molecule type" value="Genomic_DNA"/>
</dbReference>
<dbReference type="InterPro" id="IPR016181">
    <property type="entry name" value="Acyl_CoA_acyltransferase"/>
</dbReference>
<dbReference type="Gene3D" id="3.40.630.30">
    <property type="match status" value="1"/>
</dbReference>
<proteinExistence type="predicted"/>
<feature type="domain" description="N-acetyltransferase" evidence="3">
    <location>
        <begin position="4"/>
        <end position="163"/>
    </location>
</feature>
<dbReference type="GO" id="GO:0016747">
    <property type="term" value="F:acyltransferase activity, transferring groups other than amino-acyl groups"/>
    <property type="evidence" value="ECO:0007669"/>
    <property type="project" value="InterPro"/>
</dbReference>
<keyword evidence="2" id="KW-0012">Acyltransferase</keyword>
<organism evidence="4 5">
    <name type="scientific">Actinorugispora endophytica</name>
    <dbReference type="NCBI Taxonomy" id="1605990"/>
    <lineage>
        <taxon>Bacteria</taxon>
        <taxon>Bacillati</taxon>
        <taxon>Actinomycetota</taxon>
        <taxon>Actinomycetes</taxon>
        <taxon>Streptosporangiales</taxon>
        <taxon>Nocardiopsidaceae</taxon>
        <taxon>Actinorugispora</taxon>
    </lineage>
</organism>
<dbReference type="PROSITE" id="PS51186">
    <property type="entry name" value="GNAT"/>
    <property type="match status" value="1"/>
</dbReference>
<protein>
    <submittedName>
        <fullName evidence="4">Acetyltransferase (GNAT) family protein</fullName>
    </submittedName>
</protein>
<reference evidence="4 5" key="1">
    <citation type="submission" date="2019-03" db="EMBL/GenBank/DDBJ databases">
        <title>Genomic Encyclopedia of Type Strains, Phase IV (KMG-IV): sequencing the most valuable type-strain genomes for metagenomic binning, comparative biology and taxonomic classification.</title>
        <authorList>
            <person name="Goeker M."/>
        </authorList>
    </citation>
    <scope>NUCLEOTIDE SEQUENCE [LARGE SCALE GENOMIC DNA]</scope>
    <source>
        <strain evidence="4 5">DSM 46770</strain>
    </source>
</reference>
<dbReference type="PANTHER" id="PTHR43877">
    <property type="entry name" value="AMINOALKYLPHOSPHONATE N-ACETYLTRANSFERASE-RELATED-RELATED"/>
    <property type="match status" value="1"/>
</dbReference>
<accession>A0A4R6V9X4</accession>
<keyword evidence="5" id="KW-1185">Reference proteome</keyword>
<comment type="caution">
    <text evidence="4">The sequence shown here is derived from an EMBL/GenBank/DDBJ whole genome shotgun (WGS) entry which is preliminary data.</text>
</comment>
<evidence type="ECO:0000313" key="5">
    <source>
        <dbReference type="Proteomes" id="UP000295281"/>
    </source>
</evidence>
<evidence type="ECO:0000259" key="3">
    <source>
        <dbReference type="PROSITE" id="PS51186"/>
    </source>
</evidence>
<dbReference type="Pfam" id="PF00583">
    <property type="entry name" value="Acetyltransf_1"/>
    <property type="match status" value="1"/>
</dbReference>
<dbReference type="SUPFAM" id="SSF55729">
    <property type="entry name" value="Acyl-CoA N-acyltransferases (Nat)"/>
    <property type="match status" value="1"/>
</dbReference>
<dbReference type="InterPro" id="IPR050832">
    <property type="entry name" value="Bact_Acetyltransf"/>
</dbReference>
<dbReference type="PANTHER" id="PTHR43877:SF2">
    <property type="entry name" value="AMINOALKYLPHOSPHONATE N-ACETYLTRANSFERASE-RELATED"/>
    <property type="match status" value="1"/>
</dbReference>
<gene>
    <name evidence="4" type="ORF">EV190_104115</name>
</gene>
<evidence type="ECO:0000256" key="1">
    <source>
        <dbReference type="ARBA" id="ARBA00022679"/>
    </source>
</evidence>
<keyword evidence="1 4" id="KW-0808">Transferase</keyword>
<name>A0A4R6V9X4_9ACTN</name>
<dbReference type="Proteomes" id="UP000295281">
    <property type="component" value="Unassembled WGS sequence"/>
</dbReference>
<evidence type="ECO:0000313" key="4">
    <source>
        <dbReference type="EMBL" id="TDQ53326.1"/>
    </source>
</evidence>
<dbReference type="InterPro" id="IPR000182">
    <property type="entry name" value="GNAT_dom"/>
</dbReference>
<evidence type="ECO:0000256" key="2">
    <source>
        <dbReference type="ARBA" id="ARBA00023315"/>
    </source>
</evidence>
<sequence>MTRMLVRDAHIHEMPSVGDLRVTTYVGQGLLAGDSDYVPTLHAIGASGDGTVLVAVDGDEIVGTATLMPFRESSEIALSAEETEIRALAVAPAAQGRGVGRLLLRAVVDRAARDGARHLVLSTQPDMVAAQRMYASEGFARLPERDWSPVPGLGLLCFGLRLS</sequence>